<dbReference type="PROSITE" id="PS50297">
    <property type="entry name" value="ANK_REP_REGION"/>
    <property type="match status" value="1"/>
</dbReference>
<feature type="repeat" description="ANK" evidence="1">
    <location>
        <begin position="10"/>
        <end position="34"/>
    </location>
</feature>
<dbReference type="AlphaFoldDB" id="A0A183JSI5"/>
<organism evidence="4">
    <name type="scientific">Schistosoma curassoni</name>
    <dbReference type="NCBI Taxonomy" id="6186"/>
    <lineage>
        <taxon>Eukaryota</taxon>
        <taxon>Metazoa</taxon>
        <taxon>Spiralia</taxon>
        <taxon>Lophotrochozoa</taxon>
        <taxon>Platyhelminthes</taxon>
        <taxon>Trematoda</taxon>
        <taxon>Digenea</taxon>
        <taxon>Strigeidida</taxon>
        <taxon>Schistosomatoidea</taxon>
        <taxon>Schistosomatidae</taxon>
        <taxon>Schistosoma</taxon>
    </lineage>
</organism>
<dbReference type="PROSITE" id="PS50088">
    <property type="entry name" value="ANK_REPEAT"/>
    <property type="match status" value="1"/>
</dbReference>
<evidence type="ECO:0000256" key="1">
    <source>
        <dbReference type="PROSITE-ProRule" id="PRU00023"/>
    </source>
</evidence>
<evidence type="ECO:0000313" key="2">
    <source>
        <dbReference type="EMBL" id="VDO97470.1"/>
    </source>
</evidence>
<dbReference type="InterPro" id="IPR002110">
    <property type="entry name" value="Ankyrin_rpt"/>
</dbReference>
<sequence length="41" mass="4689">MRTLSMTDSKGCLPLHIAAYYGQDKLLELFLKNGCLFRRLA</sequence>
<evidence type="ECO:0000313" key="3">
    <source>
        <dbReference type="Proteomes" id="UP000279833"/>
    </source>
</evidence>
<accession>A0A183JSI5</accession>
<proteinExistence type="predicted"/>
<name>A0A183JSI5_9TREM</name>
<protein>
    <submittedName>
        <fullName evidence="4">ANK_REP_REGION domain-containing protein</fullName>
    </submittedName>
</protein>
<dbReference type="Gene3D" id="1.25.40.20">
    <property type="entry name" value="Ankyrin repeat-containing domain"/>
    <property type="match status" value="1"/>
</dbReference>
<gene>
    <name evidence="2" type="ORF">SCUD_LOCUS5674</name>
</gene>
<reference evidence="2 3" key="2">
    <citation type="submission" date="2018-11" db="EMBL/GenBank/DDBJ databases">
        <authorList>
            <consortium name="Pathogen Informatics"/>
        </authorList>
    </citation>
    <scope>NUCLEOTIDE SEQUENCE [LARGE SCALE GENOMIC DNA]</scope>
    <source>
        <strain evidence="2">Dakar</strain>
        <strain evidence="3">Dakar, Senegal</strain>
    </source>
</reference>
<dbReference type="InterPro" id="IPR036770">
    <property type="entry name" value="Ankyrin_rpt-contain_sf"/>
</dbReference>
<dbReference type="EMBL" id="UZAK01009819">
    <property type="protein sequence ID" value="VDO97470.1"/>
    <property type="molecule type" value="Genomic_DNA"/>
</dbReference>
<dbReference type="WBParaSite" id="SCUD_0000567501-mRNA-1">
    <property type="protein sequence ID" value="SCUD_0000567501-mRNA-1"/>
    <property type="gene ID" value="SCUD_0000567501"/>
</dbReference>
<dbReference type="Pfam" id="PF00023">
    <property type="entry name" value="Ank"/>
    <property type="match status" value="1"/>
</dbReference>
<evidence type="ECO:0000313" key="4">
    <source>
        <dbReference type="WBParaSite" id="SCUD_0000567501-mRNA-1"/>
    </source>
</evidence>
<dbReference type="Proteomes" id="UP000279833">
    <property type="component" value="Unassembled WGS sequence"/>
</dbReference>
<dbReference type="SUPFAM" id="SSF48403">
    <property type="entry name" value="Ankyrin repeat"/>
    <property type="match status" value="1"/>
</dbReference>
<reference evidence="4" key="1">
    <citation type="submission" date="2016-06" db="UniProtKB">
        <authorList>
            <consortium name="WormBaseParasite"/>
        </authorList>
    </citation>
    <scope>IDENTIFICATION</scope>
</reference>
<keyword evidence="1" id="KW-0040">ANK repeat</keyword>
<keyword evidence="3" id="KW-1185">Reference proteome</keyword>